<name>A0A9D2J3K6_9MICO</name>
<reference evidence="1" key="2">
    <citation type="submission" date="2021-04" db="EMBL/GenBank/DDBJ databases">
        <authorList>
            <person name="Gilroy R."/>
        </authorList>
    </citation>
    <scope>NUCLEOTIDE SEQUENCE</scope>
    <source>
        <strain evidence="1">ChiGjej4B4-7305</strain>
    </source>
</reference>
<dbReference type="EMBL" id="DXBY01000105">
    <property type="protein sequence ID" value="HIZ35361.1"/>
    <property type="molecule type" value="Genomic_DNA"/>
</dbReference>
<proteinExistence type="predicted"/>
<comment type="caution">
    <text evidence="1">The sequence shown here is derived from an EMBL/GenBank/DDBJ whole genome shotgun (WGS) entry which is preliminary data.</text>
</comment>
<accession>A0A9D2J3K6</accession>
<dbReference type="Proteomes" id="UP000824037">
    <property type="component" value="Unassembled WGS sequence"/>
</dbReference>
<dbReference type="Pfam" id="PF05988">
    <property type="entry name" value="DUF899"/>
    <property type="match status" value="1"/>
</dbReference>
<organism evidence="1 2">
    <name type="scientific">Candidatus Ruania gallistercoris</name>
    <dbReference type="NCBI Taxonomy" id="2838746"/>
    <lineage>
        <taxon>Bacteria</taxon>
        <taxon>Bacillati</taxon>
        <taxon>Actinomycetota</taxon>
        <taxon>Actinomycetes</taxon>
        <taxon>Micrococcales</taxon>
        <taxon>Ruaniaceae</taxon>
        <taxon>Ruania</taxon>
    </lineage>
</organism>
<dbReference type="InterPro" id="IPR010296">
    <property type="entry name" value="DUF899_thioredox"/>
</dbReference>
<reference evidence="1" key="1">
    <citation type="journal article" date="2021" name="PeerJ">
        <title>Extensive microbial diversity within the chicken gut microbiome revealed by metagenomics and culture.</title>
        <authorList>
            <person name="Gilroy R."/>
            <person name="Ravi A."/>
            <person name="Getino M."/>
            <person name="Pursley I."/>
            <person name="Horton D.L."/>
            <person name="Alikhan N.F."/>
            <person name="Baker D."/>
            <person name="Gharbi K."/>
            <person name="Hall N."/>
            <person name="Watson M."/>
            <person name="Adriaenssens E.M."/>
            <person name="Foster-Nyarko E."/>
            <person name="Jarju S."/>
            <person name="Secka A."/>
            <person name="Antonio M."/>
            <person name="Oren A."/>
            <person name="Chaudhuri R.R."/>
            <person name="La Ragione R."/>
            <person name="Hildebrand F."/>
            <person name="Pallen M.J."/>
        </authorList>
    </citation>
    <scope>NUCLEOTIDE SEQUENCE</scope>
    <source>
        <strain evidence="1">ChiGjej4B4-7305</strain>
    </source>
</reference>
<gene>
    <name evidence="1" type="ORF">H9815_06250</name>
</gene>
<evidence type="ECO:0000313" key="1">
    <source>
        <dbReference type="EMBL" id="HIZ35361.1"/>
    </source>
</evidence>
<sequence>MNELDPRPPEVPRTDWQDAVWKLREAEKEHMRRGDALAAARRRLPMTLMPQFRLTGANGEVSLQDVFEGRRQLVTYQLMWRDGSDVQCEGCTMFMEHFASMRYLNARDTTFAVVTRGAWPEASAYRETMGWTMPWYSSPELAGYLLEPDTSFTLTAFLRDGEDVYQTYATTGRGTETHSYHWSLLDLTAFGRQENWESSPPGWPQTAPYEWWAVDGVPLAAHERSGGTCCASRSARTGSNQP</sequence>
<dbReference type="AlphaFoldDB" id="A0A9D2J3K6"/>
<protein>
    <submittedName>
        <fullName evidence="1">DUF899 domain-containing protein</fullName>
    </submittedName>
</protein>
<dbReference type="InterPro" id="IPR036249">
    <property type="entry name" value="Thioredoxin-like_sf"/>
</dbReference>
<evidence type="ECO:0000313" key="2">
    <source>
        <dbReference type="Proteomes" id="UP000824037"/>
    </source>
</evidence>
<dbReference type="SUPFAM" id="SSF52833">
    <property type="entry name" value="Thioredoxin-like"/>
    <property type="match status" value="1"/>
</dbReference>